<sequence length="365" mass="39792">MAKRKRLTPAQPSYLSAAPESKSALGAPLATASAAPPSPIAPIAQVASDAAAQAALSELSAVLEKARADGRLIERIGLEQIDEAHLVRDRLEQDEDEMAALMASLRARGQQIPIEVVQLEDRPDGKTHGLISGWRRLSALKRLYAETSEPELATIKALVIQPASARDAYVAMVEENEIRVNLSHYERARIAVRALREGVYPNQKMALQGLFANATRAKRSKVGSFVALVEALDAVLMFPVAINEKLGLALVREITRDSGFTDQLISHLRAGRRDTPVGELRILSAAVSEAEKAALTRQSEPENVEPLAAGPRIREPLPAKDERINTQLAPGLRLGYTPGQHRIELSGAAVDERLIQELRHWLSQR</sequence>
<dbReference type="KEGG" id="ppso:QPJ95_24045"/>
<dbReference type="SMART" id="SM00470">
    <property type="entry name" value="ParB"/>
    <property type="match status" value="1"/>
</dbReference>
<dbReference type="Pfam" id="PF02195">
    <property type="entry name" value="ParB_N"/>
    <property type="match status" value="1"/>
</dbReference>
<keyword evidence="4" id="KW-1185">Reference proteome</keyword>
<name>A0A9Y2P3M9_9RHOB</name>
<dbReference type="Proteomes" id="UP001238334">
    <property type="component" value="Plasmid pQS-3"/>
</dbReference>
<reference evidence="3 4" key="1">
    <citation type="submission" date="2023-06" db="EMBL/GenBank/DDBJ databases">
        <title>Parasedimentitalea psychrophila sp. nov., a psychrophilic bacterium isolated from deep-sea sediment.</title>
        <authorList>
            <person name="Li A."/>
        </authorList>
    </citation>
    <scope>NUCLEOTIDE SEQUENCE [LARGE SCALE GENOMIC DNA]</scope>
    <source>
        <strain evidence="3 4">QS115</strain>
        <plasmid evidence="3 4">pQS-3</plasmid>
    </source>
</reference>
<evidence type="ECO:0000259" key="2">
    <source>
        <dbReference type="SMART" id="SM00470"/>
    </source>
</evidence>
<geneLocation type="plasmid" evidence="3 4">
    <name>pQS-3</name>
</geneLocation>
<feature type="domain" description="ParB-like N-terminal" evidence="2">
    <location>
        <begin position="74"/>
        <end position="177"/>
    </location>
</feature>
<evidence type="ECO:0000313" key="3">
    <source>
        <dbReference type="EMBL" id="WIY27826.1"/>
    </source>
</evidence>
<dbReference type="InterPro" id="IPR036086">
    <property type="entry name" value="ParB/Sulfiredoxin_sf"/>
</dbReference>
<dbReference type="Gene3D" id="3.90.1530.30">
    <property type="match status" value="1"/>
</dbReference>
<feature type="compositionally biased region" description="Low complexity" evidence="1">
    <location>
        <begin position="23"/>
        <end position="38"/>
    </location>
</feature>
<organism evidence="3 4">
    <name type="scientific">Parasedimentitalea psychrophila</name>
    <dbReference type="NCBI Taxonomy" id="2997337"/>
    <lineage>
        <taxon>Bacteria</taxon>
        <taxon>Pseudomonadati</taxon>
        <taxon>Pseudomonadota</taxon>
        <taxon>Alphaproteobacteria</taxon>
        <taxon>Rhodobacterales</taxon>
        <taxon>Paracoccaceae</taxon>
        <taxon>Parasedimentitalea</taxon>
    </lineage>
</organism>
<dbReference type="AlphaFoldDB" id="A0A9Y2P3M9"/>
<dbReference type="InterPro" id="IPR037972">
    <property type="entry name" value="RepB_N"/>
</dbReference>
<dbReference type="CDD" id="cd16405">
    <property type="entry name" value="RepB_like_N"/>
    <property type="match status" value="1"/>
</dbReference>
<dbReference type="RefSeq" id="WP_270920990.1">
    <property type="nucleotide sequence ID" value="NZ_CP127250.1"/>
</dbReference>
<proteinExistence type="predicted"/>
<dbReference type="EMBL" id="CP127250">
    <property type="protein sequence ID" value="WIY27826.1"/>
    <property type="molecule type" value="Genomic_DNA"/>
</dbReference>
<protein>
    <submittedName>
        <fullName evidence="3">ParB N-terminal domain-containing protein</fullName>
    </submittedName>
</protein>
<feature type="region of interest" description="Disordered" evidence="1">
    <location>
        <begin position="1"/>
        <end position="38"/>
    </location>
</feature>
<evidence type="ECO:0000256" key="1">
    <source>
        <dbReference type="SAM" id="MobiDB-lite"/>
    </source>
</evidence>
<accession>A0A9Y2P3M9</accession>
<dbReference type="InterPro" id="IPR003115">
    <property type="entry name" value="ParB_N"/>
</dbReference>
<keyword evidence="3" id="KW-0614">Plasmid</keyword>
<dbReference type="SUPFAM" id="SSF110849">
    <property type="entry name" value="ParB/Sulfiredoxin"/>
    <property type="match status" value="1"/>
</dbReference>
<evidence type="ECO:0000313" key="4">
    <source>
        <dbReference type="Proteomes" id="UP001238334"/>
    </source>
</evidence>
<gene>
    <name evidence="3" type="ORF">QPJ95_24045</name>
</gene>